<dbReference type="GO" id="GO:0003824">
    <property type="term" value="F:catalytic activity"/>
    <property type="evidence" value="ECO:0007669"/>
    <property type="project" value="InterPro"/>
</dbReference>
<reference evidence="2 3" key="1">
    <citation type="journal article" date="2010" name="Nature">
        <title>Genome sequencing and analysis of the model grass Brachypodium distachyon.</title>
        <authorList>
            <consortium name="International Brachypodium Initiative"/>
        </authorList>
    </citation>
    <scope>NUCLEOTIDE SEQUENCE [LARGE SCALE GENOMIC DNA]</scope>
    <source>
        <strain evidence="2 3">Bd21</strain>
    </source>
</reference>
<evidence type="ECO:0000259" key="1">
    <source>
        <dbReference type="Pfam" id="PF03372"/>
    </source>
</evidence>
<proteinExistence type="predicted"/>
<dbReference type="SUPFAM" id="SSF56219">
    <property type="entry name" value="DNase I-like"/>
    <property type="match status" value="1"/>
</dbReference>
<dbReference type="Gramene" id="PNT63569">
    <property type="protein sequence ID" value="PNT63569"/>
    <property type="gene ID" value="BRADI_4g17414v3"/>
</dbReference>
<dbReference type="STRING" id="15368.A0A2K2CNH7"/>
<dbReference type="EMBL" id="CM000883">
    <property type="protein sequence ID" value="PNT63569.1"/>
    <property type="molecule type" value="Genomic_DNA"/>
</dbReference>
<dbReference type="EnsemblPlants" id="PNT63569">
    <property type="protein sequence ID" value="PNT63569"/>
    <property type="gene ID" value="BRADI_4g17414v3"/>
</dbReference>
<dbReference type="OrthoDB" id="685803at2759"/>
<feature type="domain" description="Endonuclease/exonuclease/phosphatase" evidence="1">
    <location>
        <begin position="11"/>
        <end position="210"/>
    </location>
</feature>
<gene>
    <name evidence="2" type="ORF">BRADI_4g17414v3</name>
</gene>
<protein>
    <recommendedName>
        <fullName evidence="1">Endonuclease/exonuclease/phosphatase domain-containing protein</fullName>
    </recommendedName>
</protein>
<dbReference type="InterPro" id="IPR005135">
    <property type="entry name" value="Endo/exonuclease/phosphatase"/>
</dbReference>
<reference evidence="3" key="3">
    <citation type="submission" date="2018-08" db="UniProtKB">
        <authorList>
            <consortium name="EnsemblPlants"/>
        </authorList>
    </citation>
    <scope>IDENTIFICATION</scope>
    <source>
        <strain evidence="3">cv. Bd21</strain>
    </source>
</reference>
<dbReference type="PANTHER" id="PTHR33710:SF72">
    <property type="entry name" value="OS04G0204200 PROTEIN"/>
    <property type="match status" value="1"/>
</dbReference>
<evidence type="ECO:0000313" key="2">
    <source>
        <dbReference type="EMBL" id="PNT63569.1"/>
    </source>
</evidence>
<name>A0A2K2CNH7_BRADI</name>
<reference evidence="2" key="2">
    <citation type="submission" date="2017-06" db="EMBL/GenBank/DDBJ databases">
        <title>WGS assembly of Brachypodium distachyon.</title>
        <authorList>
            <consortium name="The International Brachypodium Initiative"/>
            <person name="Lucas S."/>
            <person name="Harmon-Smith M."/>
            <person name="Lail K."/>
            <person name="Tice H."/>
            <person name="Grimwood J."/>
            <person name="Bruce D."/>
            <person name="Barry K."/>
            <person name="Shu S."/>
            <person name="Lindquist E."/>
            <person name="Wang M."/>
            <person name="Pitluck S."/>
            <person name="Vogel J.P."/>
            <person name="Garvin D.F."/>
            <person name="Mockler T.C."/>
            <person name="Schmutz J."/>
            <person name="Rokhsar D."/>
            <person name="Bevan M.W."/>
        </authorList>
    </citation>
    <scope>NUCLEOTIDE SEQUENCE</scope>
    <source>
        <strain evidence="2">Bd21</strain>
    </source>
</reference>
<dbReference type="AlphaFoldDB" id="A0A2K2CNH7"/>
<sequence length="220" mass="25292">MGTCVREIIWEHSLDFICLQETKKPVISAAYLRKFDPLDVFFWTWLPSEGKSGGILVGVKKDSFEVHMSKVVKYVVLVCLWDKQLKIKWNLMSLYGSAHDEFKDDFLLEMVDFLSGQDVPFIIGGDFNIIRGPEEKNQNYYHSHFIDDFNAIIHAFTLREIALSGGKFTWTNGQDPPTLVKLDRVLMSDNWEDIFPLVSVRKLPRSFSDHNVLLLTSDGA</sequence>
<dbReference type="Pfam" id="PF03372">
    <property type="entry name" value="Exo_endo_phos"/>
    <property type="match status" value="1"/>
</dbReference>
<dbReference type="FunCoup" id="A0A2K2CNH7">
    <property type="interactions" value="6"/>
</dbReference>
<dbReference type="InterPro" id="IPR036691">
    <property type="entry name" value="Endo/exonu/phosph_ase_sf"/>
</dbReference>
<dbReference type="InParanoid" id="A0A2K2CNH7"/>
<dbReference type="PANTHER" id="PTHR33710">
    <property type="entry name" value="BNAC02G09200D PROTEIN"/>
    <property type="match status" value="1"/>
</dbReference>
<accession>A0A2K2CNH7</accession>
<dbReference type="Gene3D" id="3.60.10.10">
    <property type="entry name" value="Endonuclease/exonuclease/phosphatase"/>
    <property type="match status" value="1"/>
</dbReference>
<evidence type="ECO:0000313" key="4">
    <source>
        <dbReference type="Proteomes" id="UP000008810"/>
    </source>
</evidence>
<keyword evidence="4" id="KW-1185">Reference proteome</keyword>
<organism evidence="2">
    <name type="scientific">Brachypodium distachyon</name>
    <name type="common">Purple false brome</name>
    <name type="synonym">Trachynia distachya</name>
    <dbReference type="NCBI Taxonomy" id="15368"/>
    <lineage>
        <taxon>Eukaryota</taxon>
        <taxon>Viridiplantae</taxon>
        <taxon>Streptophyta</taxon>
        <taxon>Embryophyta</taxon>
        <taxon>Tracheophyta</taxon>
        <taxon>Spermatophyta</taxon>
        <taxon>Magnoliopsida</taxon>
        <taxon>Liliopsida</taxon>
        <taxon>Poales</taxon>
        <taxon>Poaceae</taxon>
        <taxon>BOP clade</taxon>
        <taxon>Pooideae</taxon>
        <taxon>Stipodae</taxon>
        <taxon>Brachypodieae</taxon>
        <taxon>Brachypodium</taxon>
    </lineage>
</organism>
<evidence type="ECO:0000313" key="3">
    <source>
        <dbReference type="EnsemblPlants" id="PNT63569"/>
    </source>
</evidence>
<dbReference type="Proteomes" id="UP000008810">
    <property type="component" value="Chromosome 4"/>
</dbReference>